<evidence type="ECO:0000313" key="8">
    <source>
        <dbReference type="EMBL" id="CAF4027763.1"/>
    </source>
</evidence>
<dbReference type="Gene3D" id="3.30.460.90">
    <property type="match status" value="1"/>
</dbReference>
<dbReference type="EMBL" id="CAJNOQ010010573">
    <property type="protein sequence ID" value="CAF1255459.1"/>
    <property type="molecule type" value="Genomic_DNA"/>
</dbReference>
<dbReference type="PROSITE" id="PS50088">
    <property type="entry name" value="ANK_REPEAT"/>
    <property type="match status" value="2"/>
</dbReference>
<gene>
    <name evidence="6" type="ORF">GPM918_LOCUS26343</name>
    <name evidence="5" type="ORF">OVA965_LOCUS17879</name>
    <name evidence="8" type="ORF">SRO942_LOCUS26479</name>
    <name evidence="7" type="ORF">TMI583_LOCUS17890</name>
</gene>
<keyword evidence="9" id="KW-1185">Reference proteome</keyword>
<dbReference type="EMBL" id="CAJOBA010008718">
    <property type="protein sequence ID" value="CAF3835081.1"/>
    <property type="molecule type" value="Genomic_DNA"/>
</dbReference>
<evidence type="ECO:0000256" key="1">
    <source>
        <dbReference type="ARBA" id="ARBA00022737"/>
    </source>
</evidence>
<dbReference type="OrthoDB" id="76949at2759"/>
<keyword evidence="2 3" id="KW-0040">ANK repeat</keyword>
<evidence type="ECO:0000256" key="3">
    <source>
        <dbReference type="PROSITE-ProRule" id="PRU00023"/>
    </source>
</evidence>
<dbReference type="Pfam" id="PF12796">
    <property type="entry name" value="Ank_2"/>
    <property type="match status" value="1"/>
</dbReference>
<feature type="domain" description="Mab-21-like nucleotidyltransferase" evidence="4">
    <location>
        <begin position="440"/>
        <end position="638"/>
    </location>
</feature>
<evidence type="ECO:0000259" key="4">
    <source>
        <dbReference type="Pfam" id="PF03281"/>
    </source>
</evidence>
<evidence type="ECO:0000313" key="7">
    <source>
        <dbReference type="EMBL" id="CAF3835081.1"/>
    </source>
</evidence>
<protein>
    <recommendedName>
        <fullName evidence="4">Mab-21-like nucleotidyltransferase domain-containing protein</fullName>
    </recommendedName>
</protein>
<reference evidence="6" key="1">
    <citation type="submission" date="2021-02" db="EMBL/GenBank/DDBJ databases">
        <authorList>
            <person name="Nowell W R."/>
        </authorList>
    </citation>
    <scope>NUCLEOTIDE SEQUENCE</scope>
</reference>
<dbReference type="InterPro" id="IPR002110">
    <property type="entry name" value="Ankyrin_rpt"/>
</dbReference>
<organism evidence="6 9">
    <name type="scientific">Didymodactylos carnosus</name>
    <dbReference type="NCBI Taxonomy" id="1234261"/>
    <lineage>
        <taxon>Eukaryota</taxon>
        <taxon>Metazoa</taxon>
        <taxon>Spiralia</taxon>
        <taxon>Gnathifera</taxon>
        <taxon>Rotifera</taxon>
        <taxon>Eurotatoria</taxon>
        <taxon>Bdelloidea</taxon>
        <taxon>Philodinida</taxon>
        <taxon>Philodinidae</taxon>
        <taxon>Didymodactylos</taxon>
    </lineage>
</organism>
<dbReference type="Proteomes" id="UP000677228">
    <property type="component" value="Unassembled WGS sequence"/>
</dbReference>
<dbReference type="Gene3D" id="1.25.40.20">
    <property type="entry name" value="Ankyrin repeat-containing domain"/>
    <property type="match status" value="2"/>
</dbReference>
<feature type="repeat" description="ANK" evidence="3">
    <location>
        <begin position="82"/>
        <end position="110"/>
    </location>
</feature>
<dbReference type="PROSITE" id="PS50297">
    <property type="entry name" value="ANK_REP_REGION"/>
    <property type="match status" value="1"/>
</dbReference>
<keyword evidence="1" id="KW-0677">Repeat</keyword>
<feature type="repeat" description="ANK" evidence="3">
    <location>
        <begin position="34"/>
        <end position="66"/>
    </location>
</feature>
<dbReference type="Proteomes" id="UP000682733">
    <property type="component" value="Unassembled WGS sequence"/>
</dbReference>
<accession>A0A815AC28</accession>
<dbReference type="SUPFAM" id="SSF48403">
    <property type="entry name" value="Ankyrin repeat"/>
    <property type="match status" value="1"/>
</dbReference>
<evidence type="ECO:0000313" key="5">
    <source>
        <dbReference type="EMBL" id="CAF1070725.1"/>
    </source>
</evidence>
<dbReference type="Proteomes" id="UP000681722">
    <property type="component" value="Unassembled WGS sequence"/>
</dbReference>
<dbReference type="Proteomes" id="UP000663829">
    <property type="component" value="Unassembled WGS sequence"/>
</dbReference>
<evidence type="ECO:0000256" key="2">
    <source>
        <dbReference type="ARBA" id="ARBA00023043"/>
    </source>
</evidence>
<dbReference type="SMART" id="SM00248">
    <property type="entry name" value="ANK"/>
    <property type="match status" value="8"/>
</dbReference>
<evidence type="ECO:0000313" key="9">
    <source>
        <dbReference type="Proteomes" id="UP000663829"/>
    </source>
</evidence>
<dbReference type="EMBL" id="CAJOBC010016380">
    <property type="protein sequence ID" value="CAF4027763.1"/>
    <property type="molecule type" value="Genomic_DNA"/>
</dbReference>
<dbReference type="EMBL" id="CAJNOK010008703">
    <property type="protein sequence ID" value="CAF1070725.1"/>
    <property type="molecule type" value="Genomic_DNA"/>
</dbReference>
<dbReference type="InterPro" id="IPR046903">
    <property type="entry name" value="Mab-21-like_nuc_Trfase"/>
</dbReference>
<dbReference type="PANTHER" id="PTHR24198:SF165">
    <property type="entry name" value="ANKYRIN REPEAT-CONTAINING PROTEIN-RELATED"/>
    <property type="match status" value="1"/>
</dbReference>
<sequence length="772" mass="89253">MFFNEELEHAVKTRNYKLIQDLVKDKNISLDIQDDNAPLLYAIENDDLSLTKYLIELGANVNFHYEIRAYPNSSEDQLQIYPLMKAVHERRFDIIKLLLVSGANVTAVDAKNRSVMHYLDHAANANQHDHCANIVHILVQAGAAINQLDIHRRNSLNVAINGRFCCEHIILGLLAEGASMNIGDYSNHTPLHWLMYYCMSPYTSDLFISLDFSQFNDIDLNAQDNYGLTSFHHILLAASTDYQSIKYYDNQKRMEKLICISDNLVKAGGKCDIATYFGRTPLHFCSRIFLKRTVEILIKFFIDNGCSVNSIDGNGHSALDLSIAANNEWASLALIEYGGKTMRLIKPIENGYMPTLFSENKLYPRIGYNEIRNDERDNQPDESGINEFLNECINNSVLENDTFSNIVDHIHQFVIKLCKIMNEVNSKLIFSPYCSGSVSEKTKIDIPDEFDYLLNISSSFEEYFEIIEYDDCIGYAQLKLKQDINLPLYSYWHSFTHNNLFCSRMFLCHFETLLHKALNEQSHILEEYNLELASYEDSCYPFKIIEPDVTYGLEYTSKASTCIKLTHLDVKNSRLLNLSLDLVPCLFLKQWISGQLITIYNSDDMSTLLLTKCRQKSFHLSESPCTYLRLSFSRVETKVFTEMPPIIRKAYMLIKHFGIWYGECRSNEFYQIPSYVVKMALFDYIFYSSEGDKCRPHGCNDTKIVKWAIIILKCIEKACIDKLLPLIYFTECVNVLPSEKINHITQIARYWLKVLRRYLVKKDTNYDINLSD</sequence>
<proteinExistence type="predicted"/>
<dbReference type="Pfam" id="PF03281">
    <property type="entry name" value="Mab-21"/>
    <property type="match status" value="1"/>
</dbReference>
<dbReference type="AlphaFoldDB" id="A0A815AC28"/>
<evidence type="ECO:0000313" key="6">
    <source>
        <dbReference type="EMBL" id="CAF1255459.1"/>
    </source>
</evidence>
<dbReference type="InterPro" id="IPR036770">
    <property type="entry name" value="Ankyrin_rpt-contain_sf"/>
</dbReference>
<name>A0A815AC28_9BILA</name>
<dbReference type="PANTHER" id="PTHR24198">
    <property type="entry name" value="ANKYRIN REPEAT AND PROTEIN KINASE DOMAIN-CONTAINING PROTEIN"/>
    <property type="match status" value="1"/>
</dbReference>
<comment type="caution">
    <text evidence="6">The sequence shown here is derived from an EMBL/GenBank/DDBJ whole genome shotgun (WGS) entry which is preliminary data.</text>
</comment>